<reference evidence="2 3" key="1">
    <citation type="submission" date="2024-06" db="EMBL/GenBank/DDBJ databases">
        <title>A chromosome level genome sequence of Diviner's sage (Salvia divinorum).</title>
        <authorList>
            <person name="Ford S.A."/>
            <person name="Ro D.-K."/>
            <person name="Ness R.W."/>
            <person name="Phillips M.A."/>
        </authorList>
    </citation>
    <scope>NUCLEOTIDE SEQUENCE [LARGE SCALE GENOMIC DNA]</scope>
    <source>
        <strain evidence="2">SAF-2024a</strain>
        <tissue evidence="2">Leaf</tissue>
    </source>
</reference>
<comment type="caution">
    <text evidence="2">The sequence shown here is derived from an EMBL/GenBank/DDBJ whole genome shotgun (WGS) entry which is preliminary data.</text>
</comment>
<dbReference type="Proteomes" id="UP001567538">
    <property type="component" value="Unassembled WGS sequence"/>
</dbReference>
<feature type="region of interest" description="Disordered" evidence="1">
    <location>
        <begin position="68"/>
        <end position="92"/>
    </location>
</feature>
<evidence type="ECO:0000313" key="3">
    <source>
        <dbReference type="Proteomes" id="UP001567538"/>
    </source>
</evidence>
<protein>
    <submittedName>
        <fullName evidence="2">Uncharacterized protein</fullName>
    </submittedName>
</protein>
<name>A0ABD1HSP1_SALDI</name>
<organism evidence="2 3">
    <name type="scientific">Salvia divinorum</name>
    <name type="common">Maria pastora</name>
    <name type="synonym">Diviner's sage</name>
    <dbReference type="NCBI Taxonomy" id="28513"/>
    <lineage>
        <taxon>Eukaryota</taxon>
        <taxon>Viridiplantae</taxon>
        <taxon>Streptophyta</taxon>
        <taxon>Embryophyta</taxon>
        <taxon>Tracheophyta</taxon>
        <taxon>Spermatophyta</taxon>
        <taxon>Magnoliopsida</taxon>
        <taxon>eudicotyledons</taxon>
        <taxon>Gunneridae</taxon>
        <taxon>Pentapetalae</taxon>
        <taxon>asterids</taxon>
        <taxon>lamiids</taxon>
        <taxon>Lamiales</taxon>
        <taxon>Lamiaceae</taxon>
        <taxon>Nepetoideae</taxon>
        <taxon>Mentheae</taxon>
        <taxon>Salviinae</taxon>
        <taxon>Salvia</taxon>
        <taxon>Salvia subgen. Calosphace</taxon>
    </lineage>
</organism>
<sequence>MDAKCVNATDCVWTKILKNNAFAGAYYHHDEPQYSKITCLFGMDDVKVESAKEVIVISVSSEKLSPEDSSCYEVGGDTEEVNSPAIFPQPTV</sequence>
<gene>
    <name evidence="2" type="ORF">AAHA92_09823</name>
</gene>
<proteinExistence type="predicted"/>
<accession>A0ABD1HSP1</accession>
<keyword evidence="3" id="KW-1185">Reference proteome</keyword>
<evidence type="ECO:0000313" key="2">
    <source>
        <dbReference type="EMBL" id="KAL1559486.1"/>
    </source>
</evidence>
<dbReference type="AlphaFoldDB" id="A0ABD1HSP1"/>
<evidence type="ECO:0000256" key="1">
    <source>
        <dbReference type="SAM" id="MobiDB-lite"/>
    </source>
</evidence>
<dbReference type="EMBL" id="JBEAFC010000004">
    <property type="protein sequence ID" value="KAL1559486.1"/>
    <property type="molecule type" value="Genomic_DNA"/>
</dbReference>